<evidence type="ECO:0000259" key="1">
    <source>
        <dbReference type="PROSITE" id="PS51462"/>
    </source>
</evidence>
<feature type="domain" description="Nudix hydrolase" evidence="1">
    <location>
        <begin position="1"/>
        <end position="130"/>
    </location>
</feature>
<dbReference type="RefSeq" id="WP_049846259.1">
    <property type="nucleotide sequence ID" value="NZ_LLEI02000015.1"/>
</dbReference>
<dbReference type="Pfam" id="PF00293">
    <property type="entry name" value="NUDIX"/>
    <property type="match status" value="1"/>
</dbReference>
<organism evidence="2 3">
    <name type="scientific">Vibrio bivalvicida</name>
    <dbReference type="NCBI Taxonomy" id="1276888"/>
    <lineage>
        <taxon>Bacteria</taxon>
        <taxon>Pseudomonadati</taxon>
        <taxon>Pseudomonadota</taxon>
        <taxon>Gammaproteobacteria</taxon>
        <taxon>Vibrionales</taxon>
        <taxon>Vibrionaceae</taxon>
        <taxon>Vibrio</taxon>
        <taxon>Vibrio oreintalis group</taxon>
    </lineage>
</organism>
<dbReference type="InterPro" id="IPR015797">
    <property type="entry name" value="NUDIX_hydrolase-like_dom_sf"/>
</dbReference>
<evidence type="ECO:0000313" key="2">
    <source>
        <dbReference type="EMBL" id="OAJ95848.1"/>
    </source>
</evidence>
<protein>
    <submittedName>
        <fullName evidence="2">DNA mismatch repair protein MutT</fullName>
    </submittedName>
</protein>
<proteinExistence type="predicted"/>
<dbReference type="Gene3D" id="3.90.79.10">
    <property type="entry name" value="Nucleoside Triphosphate Pyrophosphohydrolase"/>
    <property type="match status" value="1"/>
</dbReference>
<dbReference type="EMBL" id="LLEI02000015">
    <property type="protein sequence ID" value="OAJ95848.1"/>
    <property type="molecule type" value="Genomic_DNA"/>
</dbReference>
<reference evidence="2 3" key="1">
    <citation type="journal article" date="2016" name="Syst. Appl. Microbiol.">
        <title>Vibrio bivalvicida sp. nov., a novel larval pathogen for bivalve molluscs reared in a hatchery.</title>
        <authorList>
            <person name="Dubert J."/>
            <person name="Romalde J.L."/>
            <person name="Prado S."/>
            <person name="Barja J.L."/>
        </authorList>
    </citation>
    <scope>NUCLEOTIDE SEQUENCE [LARGE SCALE GENOMIC DNA]</scope>
    <source>
        <strain evidence="2 3">605</strain>
    </source>
</reference>
<name>A0A177Y4P8_9VIBR</name>
<dbReference type="InterPro" id="IPR000086">
    <property type="entry name" value="NUDIX_hydrolase_dom"/>
</dbReference>
<dbReference type="AlphaFoldDB" id="A0A177Y4P8"/>
<dbReference type="Proteomes" id="UP000078406">
    <property type="component" value="Unassembled WGS sequence"/>
</dbReference>
<dbReference type="GO" id="GO:0003824">
    <property type="term" value="F:catalytic activity"/>
    <property type="evidence" value="ECO:0007669"/>
    <property type="project" value="UniProtKB-ARBA"/>
</dbReference>
<dbReference type="CDD" id="cd02883">
    <property type="entry name" value="NUDIX_Hydrolase"/>
    <property type="match status" value="1"/>
</dbReference>
<evidence type="ECO:0000313" key="3">
    <source>
        <dbReference type="Proteomes" id="UP000078406"/>
    </source>
</evidence>
<sequence length="130" mass="14905">MKHLSMAVVRKNGKVLVQERYRAKKGMVFEFPGGAVNDNESGTDAAARELFEETKMKSVKHSATFSAINDFGGRIYYAIFNASEQQEPLALEADRKQTFHWMSPEEIPLDDFYQADVEFIKRHLMQEQLA</sequence>
<dbReference type="PROSITE" id="PS51462">
    <property type="entry name" value="NUDIX"/>
    <property type="match status" value="1"/>
</dbReference>
<accession>A0A177Y4P8</accession>
<comment type="caution">
    <text evidence="2">The sequence shown here is derived from an EMBL/GenBank/DDBJ whole genome shotgun (WGS) entry which is preliminary data.</text>
</comment>
<gene>
    <name evidence="2" type="ORF">APB76_02825</name>
</gene>
<dbReference type="PANTHER" id="PTHR43736:SF1">
    <property type="entry name" value="DIHYDRONEOPTERIN TRIPHOSPHATE DIPHOSPHATASE"/>
    <property type="match status" value="1"/>
</dbReference>
<dbReference type="SUPFAM" id="SSF55811">
    <property type="entry name" value="Nudix"/>
    <property type="match status" value="1"/>
</dbReference>
<dbReference type="PANTHER" id="PTHR43736">
    <property type="entry name" value="ADP-RIBOSE PYROPHOSPHATASE"/>
    <property type="match status" value="1"/>
</dbReference>